<name>A0ABS8URM4_DATST</name>
<evidence type="ECO:0000313" key="4">
    <source>
        <dbReference type="Proteomes" id="UP000823775"/>
    </source>
</evidence>
<keyword evidence="4" id="KW-1185">Reference proteome</keyword>
<feature type="domain" description="Rab-GAP TBC" evidence="2">
    <location>
        <begin position="211"/>
        <end position="324"/>
    </location>
</feature>
<feature type="region of interest" description="Disordered" evidence="1">
    <location>
        <begin position="43"/>
        <end position="87"/>
    </location>
</feature>
<dbReference type="SUPFAM" id="SSF47923">
    <property type="entry name" value="Ypt/Rab-GAP domain of gyp1p"/>
    <property type="match status" value="1"/>
</dbReference>
<dbReference type="PROSITE" id="PS50086">
    <property type="entry name" value="TBC_RABGAP"/>
    <property type="match status" value="1"/>
</dbReference>
<dbReference type="Pfam" id="PF00566">
    <property type="entry name" value="RabGAP-TBC"/>
    <property type="match status" value="1"/>
</dbReference>
<dbReference type="Proteomes" id="UP000823775">
    <property type="component" value="Unassembled WGS sequence"/>
</dbReference>
<dbReference type="PANTHER" id="PTHR47219">
    <property type="entry name" value="RAB GTPASE-ACTIVATING PROTEIN 1-LIKE"/>
    <property type="match status" value="1"/>
</dbReference>
<evidence type="ECO:0000313" key="3">
    <source>
        <dbReference type="EMBL" id="MCD9561280.1"/>
    </source>
</evidence>
<feature type="compositionally biased region" description="Basic and acidic residues" evidence="1">
    <location>
        <begin position="162"/>
        <end position="173"/>
    </location>
</feature>
<accession>A0ABS8URM4</accession>
<gene>
    <name evidence="3" type="ORF">HAX54_020310</name>
</gene>
<dbReference type="InterPro" id="IPR050302">
    <property type="entry name" value="Rab_GAP_TBC_domain"/>
</dbReference>
<evidence type="ECO:0000259" key="2">
    <source>
        <dbReference type="PROSITE" id="PS50086"/>
    </source>
</evidence>
<feature type="compositionally biased region" description="Basic and acidic residues" evidence="1">
    <location>
        <begin position="129"/>
        <end position="147"/>
    </location>
</feature>
<evidence type="ECO:0000256" key="1">
    <source>
        <dbReference type="SAM" id="MobiDB-lite"/>
    </source>
</evidence>
<feature type="compositionally biased region" description="Polar residues" evidence="1">
    <location>
        <begin position="52"/>
        <end position="71"/>
    </location>
</feature>
<dbReference type="Gene3D" id="1.10.8.270">
    <property type="entry name" value="putative rabgap domain of human tbc1 domain family member 14 like domains"/>
    <property type="match status" value="1"/>
</dbReference>
<proteinExistence type="predicted"/>
<protein>
    <recommendedName>
        <fullName evidence="2">Rab-GAP TBC domain-containing protein</fullName>
    </recommendedName>
</protein>
<dbReference type="InterPro" id="IPR000195">
    <property type="entry name" value="Rab-GAP-TBC_dom"/>
</dbReference>
<organism evidence="3 4">
    <name type="scientific">Datura stramonium</name>
    <name type="common">Jimsonweed</name>
    <name type="synonym">Common thornapple</name>
    <dbReference type="NCBI Taxonomy" id="4076"/>
    <lineage>
        <taxon>Eukaryota</taxon>
        <taxon>Viridiplantae</taxon>
        <taxon>Streptophyta</taxon>
        <taxon>Embryophyta</taxon>
        <taxon>Tracheophyta</taxon>
        <taxon>Spermatophyta</taxon>
        <taxon>Magnoliopsida</taxon>
        <taxon>eudicotyledons</taxon>
        <taxon>Gunneridae</taxon>
        <taxon>Pentapetalae</taxon>
        <taxon>asterids</taxon>
        <taxon>lamiids</taxon>
        <taxon>Solanales</taxon>
        <taxon>Solanaceae</taxon>
        <taxon>Solanoideae</taxon>
        <taxon>Datureae</taxon>
        <taxon>Datura</taxon>
    </lineage>
</organism>
<sequence>MFLEFFTNVSVNRMLMLYGFSEEEKERSDRWKDFLERQAESAEFPINGISADKSSTNPGTEPITQEVSCDAQNGEEGQLESTTEKDDTLTSVERKICQAQIWTKIRPSLRAVEDMMSTRVKKKVNLAKQEQDSGPRKHLPVIEESRPTKGVSEEDSEDEFYDMERSESLDKSELDSMQDIPLNDTVSHLAYTSQESLPPWKEELECLVQGGVPMALRGELWQAFVGVRARRVETYYQDLLALGTRSGNYTKLKSVESEDYGSSVNASTDSVCIPEKWRGQIEKDLPRTFPGHPSLDEDGRNALRRLLTAYARHNPSVGYCQVFC</sequence>
<comment type="caution">
    <text evidence="3">The sequence shown here is derived from an EMBL/GenBank/DDBJ whole genome shotgun (WGS) entry which is preliminary data.</text>
</comment>
<dbReference type="PANTHER" id="PTHR47219:SF20">
    <property type="entry name" value="TBC1 DOMAIN FAMILY MEMBER 2B"/>
    <property type="match status" value="1"/>
</dbReference>
<dbReference type="EMBL" id="JACEIK010002452">
    <property type="protein sequence ID" value="MCD9561280.1"/>
    <property type="molecule type" value="Genomic_DNA"/>
</dbReference>
<feature type="region of interest" description="Disordered" evidence="1">
    <location>
        <begin position="124"/>
        <end position="173"/>
    </location>
</feature>
<dbReference type="InterPro" id="IPR035969">
    <property type="entry name" value="Rab-GAP_TBC_sf"/>
</dbReference>
<reference evidence="3 4" key="1">
    <citation type="journal article" date="2021" name="BMC Genomics">
        <title>Datura genome reveals duplications of psychoactive alkaloid biosynthetic genes and high mutation rate following tissue culture.</title>
        <authorList>
            <person name="Rajewski A."/>
            <person name="Carter-House D."/>
            <person name="Stajich J."/>
            <person name="Litt A."/>
        </authorList>
    </citation>
    <scope>NUCLEOTIDE SEQUENCE [LARGE SCALE GENOMIC DNA]</scope>
    <source>
        <strain evidence="3">AR-01</strain>
    </source>
</reference>